<gene>
    <name evidence="1" type="ORF">ERS013165_02340</name>
</gene>
<name>A0A655QWU1_VIBCL</name>
<dbReference type="EMBL" id="CWOW01000011">
    <property type="protein sequence ID" value="CSA74945.1"/>
    <property type="molecule type" value="Genomic_DNA"/>
</dbReference>
<sequence length="103" mass="12208">MFQHALESLSAPRVHPALYVVQHATSESPSGSAKLPHGAFHRRWHPPDRLSPIRLGRAHRDAQSRYLIFEYLQHGKYLRRFSKRQYRRIDHLILRRMACCLVR</sequence>
<organism evidence="1 2">
    <name type="scientific">Vibrio cholerae</name>
    <dbReference type="NCBI Taxonomy" id="666"/>
    <lineage>
        <taxon>Bacteria</taxon>
        <taxon>Pseudomonadati</taxon>
        <taxon>Pseudomonadota</taxon>
        <taxon>Gammaproteobacteria</taxon>
        <taxon>Vibrionales</taxon>
        <taxon>Vibrionaceae</taxon>
        <taxon>Vibrio</taxon>
    </lineage>
</organism>
<reference evidence="1 2" key="1">
    <citation type="submission" date="2015-07" db="EMBL/GenBank/DDBJ databases">
        <authorList>
            <consortium name="Pathogen Informatics"/>
        </authorList>
    </citation>
    <scope>NUCLEOTIDE SEQUENCE [LARGE SCALE GENOMIC DNA]</scope>
    <source>
        <strain evidence="1 2">A51</strain>
    </source>
</reference>
<protein>
    <submittedName>
        <fullName evidence="1">Uncharacterized protein</fullName>
    </submittedName>
</protein>
<dbReference type="Proteomes" id="UP000044806">
    <property type="component" value="Unassembled WGS sequence"/>
</dbReference>
<evidence type="ECO:0000313" key="1">
    <source>
        <dbReference type="EMBL" id="CSA74945.1"/>
    </source>
</evidence>
<evidence type="ECO:0000313" key="2">
    <source>
        <dbReference type="Proteomes" id="UP000044806"/>
    </source>
</evidence>
<dbReference type="AlphaFoldDB" id="A0A655QWU1"/>
<accession>A0A655QWU1</accession>
<proteinExistence type="predicted"/>